<keyword evidence="3" id="KW-1185">Reference proteome</keyword>
<reference evidence="2 3" key="1">
    <citation type="submission" date="2016-11" db="EMBL/GenBank/DDBJ databases">
        <authorList>
            <person name="Jaros S."/>
            <person name="Januszkiewicz K."/>
            <person name="Wedrychowicz H."/>
        </authorList>
    </citation>
    <scope>NUCLEOTIDE SEQUENCE [LARGE SCALE GENOMIC DNA]</scope>
    <source>
        <strain evidence="2 3">DSM 10068</strain>
    </source>
</reference>
<evidence type="ECO:0000313" key="3">
    <source>
        <dbReference type="Proteomes" id="UP000183995"/>
    </source>
</evidence>
<proteinExistence type="predicted"/>
<dbReference type="Proteomes" id="UP000183995">
    <property type="component" value="Unassembled WGS sequence"/>
</dbReference>
<sequence>MVYYLLICRSLTYAQRTAKALERVGITAIVTKVPQVISSDGCGYCVKVSAKHISNALVALKNAELYPIKVFVLYADGNYNEVTL</sequence>
<organism evidence="2 3">
    <name type="scientific">Sporobacter termitidis DSM 10068</name>
    <dbReference type="NCBI Taxonomy" id="1123282"/>
    <lineage>
        <taxon>Bacteria</taxon>
        <taxon>Bacillati</taxon>
        <taxon>Bacillota</taxon>
        <taxon>Clostridia</taxon>
        <taxon>Eubacteriales</taxon>
        <taxon>Oscillospiraceae</taxon>
        <taxon>Sporobacter</taxon>
    </lineage>
</organism>
<name>A0A1M5TIJ1_9FIRM</name>
<dbReference type="Pfam" id="PF11823">
    <property type="entry name" value="Se_S_carrier"/>
    <property type="match status" value="1"/>
</dbReference>
<feature type="domain" description="Putative Se/S carrier protein-like" evidence="1">
    <location>
        <begin position="3"/>
        <end position="70"/>
    </location>
</feature>
<dbReference type="EMBL" id="FQXV01000001">
    <property type="protein sequence ID" value="SHH50572.1"/>
    <property type="molecule type" value="Genomic_DNA"/>
</dbReference>
<dbReference type="AlphaFoldDB" id="A0A1M5TIJ1"/>
<dbReference type="OrthoDB" id="2084445at2"/>
<protein>
    <recommendedName>
        <fullName evidence="1">Putative Se/S carrier protein-like domain-containing protein</fullName>
    </recommendedName>
</protein>
<evidence type="ECO:0000259" key="1">
    <source>
        <dbReference type="Pfam" id="PF11823"/>
    </source>
</evidence>
<dbReference type="RefSeq" id="WP_073075698.1">
    <property type="nucleotide sequence ID" value="NZ_FQXV01000001.1"/>
</dbReference>
<dbReference type="InterPro" id="IPR021778">
    <property type="entry name" value="Se/S_carrier-like"/>
</dbReference>
<dbReference type="STRING" id="1123282.SAMN02745823_00108"/>
<accession>A0A1M5TIJ1</accession>
<evidence type="ECO:0000313" key="2">
    <source>
        <dbReference type="EMBL" id="SHH50572.1"/>
    </source>
</evidence>
<gene>
    <name evidence="2" type="ORF">SAMN02745823_00108</name>
</gene>